<organism evidence="5 6">
    <name type="scientific">Monoglobus pectinilyticus</name>
    <dbReference type="NCBI Taxonomy" id="1981510"/>
    <lineage>
        <taxon>Bacteria</taxon>
        <taxon>Bacillati</taxon>
        <taxon>Bacillota</taxon>
        <taxon>Clostridia</taxon>
        <taxon>Monoglobales</taxon>
        <taxon>Monoglobaceae</taxon>
        <taxon>Monoglobus</taxon>
    </lineage>
</organism>
<protein>
    <submittedName>
        <fullName evidence="5">Phage tail sheath protein</fullName>
    </submittedName>
</protein>
<comment type="similarity">
    <text evidence="1">Belongs to the myoviridae tail sheath protein family.</text>
</comment>
<dbReference type="InterPro" id="IPR035089">
    <property type="entry name" value="Phage_sheath_subtilisin"/>
</dbReference>
<dbReference type="Pfam" id="PF04984">
    <property type="entry name" value="Phage_sheath_1"/>
    <property type="match status" value="1"/>
</dbReference>
<dbReference type="AlphaFoldDB" id="A0A2K9P058"/>
<evidence type="ECO:0000313" key="5">
    <source>
        <dbReference type="EMBL" id="AUO18656.1"/>
    </source>
</evidence>
<feature type="domain" description="Phage tail sheath protein-like beta-sandwich" evidence="3">
    <location>
        <begin position="96"/>
        <end position="186"/>
    </location>
</feature>
<dbReference type="KEGG" id="mpec:B9O19_00473"/>
<evidence type="ECO:0000256" key="1">
    <source>
        <dbReference type="ARBA" id="ARBA00008005"/>
    </source>
</evidence>
<accession>A0A2K9P058</accession>
<dbReference type="Gene3D" id="3.30.360.90">
    <property type="match status" value="1"/>
</dbReference>
<proteinExistence type="inferred from homology"/>
<feature type="domain" description="Tail sheath protein C-terminal" evidence="4">
    <location>
        <begin position="344"/>
        <end position="443"/>
    </location>
</feature>
<name>A0A2K9P058_9FIRM</name>
<dbReference type="RefSeq" id="WP_245862985.1">
    <property type="nucleotide sequence ID" value="NZ_CP020991.1"/>
</dbReference>
<keyword evidence="6" id="KW-1185">Reference proteome</keyword>
<dbReference type="Proteomes" id="UP000235589">
    <property type="component" value="Chromosome"/>
</dbReference>
<feature type="domain" description="Tail sheath protein subtilisin-like" evidence="2">
    <location>
        <begin position="189"/>
        <end position="336"/>
    </location>
</feature>
<evidence type="ECO:0000313" key="6">
    <source>
        <dbReference type="Proteomes" id="UP000235589"/>
    </source>
</evidence>
<dbReference type="Gene3D" id="3.30.1490.360">
    <property type="match status" value="1"/>
</dbReference>
<sequence>MLGGGTFTTMNKVLPGSYINVISTGNATAALSDRGYVAVPMELDYSPDGVFEVTAADFQKNSVKFFGYEYTSENMKNIREIFCRANTVYFYNICEGGKKATNTYATAKYPGEAGNQYKIKIEESVDDENRFIVSTIFNSTVVDVQEIEKITSASTENNGLVDNDYVNFKKNVVPTVTAGSSLSGGTKGTSSGTTIQNALDSLESYSFNILICTLTQTTDKKLFVNYVKRLRDENGIKFQVVIHDPENEIPADYEGCIRVPNKVTDGSEAAYELVYWTGGAEAACRVNGSLTNVEYDGEYTVGTNYTQTELSNFIQSGFLAFHRVGSEIRVLDDINSLVTVTDGKSEDFKRNQTIRVTDQISNDIAVLFNTRYLGISPNDNMGRASLKNDIVKIHEGLRDLRAIENFTSSDITVEAGDKKGSVIVTDTITTIEAMRQLYMTVYVS</sequence>
<evidence type="ECO:0000259" key="2">
    <source>
        <dbReference type="Pfam" id="PF04984"/>
    </source>
</evidence>
<dbReference type="Pfam" id="PF17482">
    <property type="entry name" value="Phage_sheath_1C"/>
    <property type="match status" value="1"/>
</dbReference>
<dbReference type="Gene3D" id="3.40.50.11790">
    <property type="match status" value="1"/>
</dbReference>
<evidence type="ECO:0000259" key="3">
    <source>
        <dbReference type="Pfam" id="PF17481"/>
    </source>
</evidence>
<evidence type="ECO:0000259" key="4">
    <source>
        <dbReference type="Pfam" id="PF17482"/>
    </source>
</evidence>
<dbReference type="InterPro" id="IPR020287">
    <property type="entry name" value="Tail_sheath_C"/>
</dbReference>
<dbReference type="GeneID" id="98061897"/>
<dbReference type="Gene3D" id="3.30.1370.220">
    <property type="match status" value="1"/>
</dbReference>
<gene>
    <name evidence="5" type="ORF">B9O19_00473</name>
</gene>
<dbReference type="Gene3D" id="2.60.40.4290">
    <property type="match status" value="1"/>
</dbReference>
<dbReference type="InterPro" id="IPR035326">
    <property type="entry name" value="Beta_sandwich_Seath"/>
</dbReference>
<dbReference type="EMBL" id="CP020991">
    <property type="protein sequence ID" value="AUO18656.1"/>
    <property type="molecule type" value="Genomic_DNA"/>
</dbReference>
<reference evidence="5 6" key="1">
    <citation type="submission" date="2017-04" db="EMBL/GenBank/DDBJ databases">
        <title>Monoglobus pectinilyticus 14 draft genome.</title>
        <authorList>
            <person name="Kim C."/>
            <person name="Rosendale D.I."/>
            <person name="Kelly W.J."/>
            <person name="Tannock G.W."/>
            <person name="Patchett M.L."/>
            <person name="Jordens J.Z."/>
        </authorList>
    </citation>
    <scope>NUCLEOTIDE SEQUENCE [LARGE SCALE GENOMIC DNA]</scope>
    <source>
        <strain evidence="5 6">14</strain>
    </source>
</reference>
<dbReference type="Pfam" id="PF17481">
    <property type="entry name" value="Phage_sheath_domII"/>
    <property type="match status" value="1"/>
</dbReference>